<keyword evidence="2" id="KW-0560">Oxidoreductase</keyword>
<organism evidence="2 3">
    <name type="scientific">Hymenobacter perfusus</name>
    <dbReference type="NCBI Taxonomy" id="1236770"/>
    <lineage>
        <taxon>Bacteria</taxon>
        <taxon>Pseudomonadati</taxon>
        <taxon>Bacteroidota</taxon>
        <taxon>Cytophagia</taxon>
        <taxon>Cytophagales</taxon>
        <taxon>Hymenobacteraceae</taxon>
        <taxon>Hymenobacter</taxon>
    </lineage>
</organism>
<dbReference type="InterPro" id="IPR050744">
    <property type="entry name" value="AI-2_Isomerase_LsrG"/>
</dbReference>
<feature type="domain" description="ABM" evidence="1">
    <location>
        <begin position="2"/>
        <end position="92"/>
    </location>
</feature>
<keyword evidence="3" id="KW-1185">Reference proteome</keyword>
<dbReference type="OrthoDB" id="9812754at2"/>
<dbReference type="AlphaFoldDB" id="A0A428KBV6"/>
<gene>
    <name evidence="2" type="ORF">EI293_12165</name>
</gene>
<dbReference type="PROSITE" id="PS51725">
    <property type="entry name" value="ABM"/>
    <property type="match status" value="1"/>
</dbReference>
<proteinExistence type="predicted"/>
<protein>
    <submittedName>
        <fullName evidence="2">Antibiotic biosynthesis monooxygenase</fullName>
    </submittedName>
</protein>
<dbReference type="Pfam" id="PF03992">
    <property type="entry name" value="ABM"/>
    <property type="match status" value="1"/>
</dbReference>
<name>A0A428KBV6_9BACT</name>
<evidence type="ECO:0000313" key="2">
    <source>
        <dbReference type="EMBL" id="RSK43682.1"/>
    </source>
</evidence>
<dbReference type="PANTHER" id="PTHR33336">
    <property type="entry name" value="QUINOL MONOOXYGENASE YGIN-RELATED"/>
    <property type="match status" value="1"/>
</dbReference>
<sequence length="106" mass="12246">MMIRLSEIEIEPRYLAEYTAILREESAASVRLEPGVISIYPMQQQADPNQIRILEIYASRAAYEAHLKTPHFQKYKTSTLHMVKALRLIDMQALDPATMPALFRKL</sequence>
<dbReference type="Gene3D" id="3.30.70.100">
    <property type="match status" value="1"/>
</dbReference>
<dbReference type="InterPro" id="IPR007138">
    <property type="entry name" value="ABM_dom"/>
</dbReference>
<keyword evidence="2" id="KW-0503">Monooxygenase</keyword>
<reference evidence="2 3" key="1">
    <citation type="submission" date="2018-12" db="EMBL/GenBank/DDBJ databases">
        <authorList>
            <person name="Feng G."/>
            <person name="Zhu H."/>
        </authorList>
    </citation>
    <scope>NUCLEOTIDE SEQUENCE [LARGE SCALE GENOMIC DNA]</scope>
    <source>
        <strain evidence="2 3">LMG 26000</strain>
    </source>
</reference>
<dbReference type="InterPro" id="IPR011008">
    <property type="entry name" value="Dimeric_a/b-barrel"/>
</dbReference>
<dbReference type="GO" id="GO:0004497">
    <property type="term" value="F:monooxygenase activity"/>
    <property type="evidence" value="ECO:0007669"/>
    <property type="project" value="UniProtKB-KW"/>
</dbReference>
<evidence type="ECO:0000259" key="1">
    <source>
        <dbReference type="PROSITE" id="PS51725"/>
    </source>
</evidence>
<accession>A0A428KBV6</accession>
<dbReference type="PANTHER" id="PTHR33336:SF3">
    <property type="entry name" value="ABM DOMAIN-CONTAINING PROTEIN"/>
    <property type="match status" value="1"/>
</dbReference>
<comment type="caution">
    <text evidence="2">The sequence shown here is derived from an EMBL/GenBank/DDBJ whole genome shotgun (WGS) entry which is preliminary data.</text>
</comment>
<dbReference type="Proteomes" id="UP000270291">
    <property type="component" value="Unassembled WGS sequence"/>
</dbReference>
<dbReference type="SUPFAM" id="SSF54909">
    <property type="entry name" value="Dimeric alpha+beta barrel"/>
    <property type="match status" value="1"/>
</dbReference>
<evidence type="ECO:0000313" key="3">
    <source>
        <dbReference type="Proteomes" id="UP000270291"/>
    </source>
</evidence>
<dbReference type="EMBL" id="RWIU01000003">
    <property type="protein sequence ID" value="RSK43682.1"/>
    <property type="molecule type" value="Genomic_DNA"/>
</dbReference>